<feature type="compositionally biased region" description="Low complexity" evidence="1">
    <location>
        <begin position="214"/>
        <end position="224"/>
    </location>
</feature>
<feature type="compositionally biased region" description="Acidic residues" evidence="1">
    <location>
        <begin position="577"/>
        <end position="588"/>
    </location>
</feature>
<feature type="region of interest" description="Disordered" evidence="1">
    <location>
        <begin position="398"/>
        <end position="613"/>
    </location>
</feature>
<evidence type="ECO:0000313" key="4">
    <source>
        <dbReference type="Proteomes" id="UP000007303"/>
    </source>
</evidence>
<dbReference type="GeneTree" id="ENSGT00940000164637"/>
<evidence type="ECO:0000256" key="1">
    <source>
        <dbReference type="SAM" id="MobiDB-lite"/>
    </source>
</evidence>
<keyword evidence="2" id="KW-0812">Transmembrane</keyword>
<feature type="compositionally biased region" description="Acidic residues" evidence="1">
    <location>
        <begin position="488"/>
        <end position="510"/>
    </location>
</feature>
<dbReference type="GO" id="GO:0000139">
    <property type="term" value="C:Golgi membrane"/>
    <property type="evidence" value="ECO:0007669"/>
    <property type="project" value="InterPro"/>
</dbReference>
<dbReference type="AlphaFoldDB" id="H3C557"/>
<keyword evidence="2" id="KW-1133">Transmembrane helix</keyword>
<keyword evidence="2" id="KW-0472">Membrane</keyword>
<keyword evidence="4" id="KW-1185">Reference proteome</keyword>
<feature type="compositionally biased region" description="Basic and acidic residues" evidence="1">
    <location>
        <begin position="231"/>
        <end position="260"/>
    </location>
</feature>
<evidence type="ECO:0000313" key="3">
    <source>
        <dbReference type="Ensembl" id="ENSTNIP00000003376.1"/>
    </source>
</evidence>
<dbReference type="Proteomes" id="UP000007303">
    <property type="component" value="Unassembled WGS sequence"/>
</dbReference>
<protein>
    <recommendedName>
        <fullName evidence="5">Golgi integral membrane protein 4a</fullName>
    </recommendedName>
</protein>
<dbReference type="OMA" id="HEDQQAH"/>
<dbReference type="PANTHER" id="PTHR22909">
    <property type="entry name" value="GOLGI INTEGRAL MEMBRANE PROTEIN 4"/>
    <property type="match status" value="1"/>
</dbReference>
<feature type="compositionally biased region" description="Acidic residues" evidence="1">
    <location>
        <begin position="547"/>
        <end position="566"/>
    </location>
</feature>
<dbReference type="Ensembl" id="ENSTNIT00000001872.1">
    <property type="protein sequence ID" value="ENSTNIP00000003376.1"/>
    <property type="gene ID" value="ENSTNIG00000018693.1"/>
</dbReference>
<evidence type="ECO:0008006" key="5">
    <source>
        <dbReference type="Google" id="ProtNLM"/>
    </source>
</evidence>
<sequence>VCSRRQRRIFQGLLLLTVVCGVFYGGMMSYEMHKQLRRTEAMALKYQQHQESLSAQLQVVYEHRSRLEKSLQKERLEHKKSKEDYLSYKMEAQQSLNKEKQDSISRMNSLQVQHQILKNQHEDLKKQYYELQDQHQAQGDDHNRQLDEHRERYDKLQQIKELEVSQLKDSIFNLREENKQLRRAHHDIHTQLQDAQVQVDEYKQLKESLNAASNQRQANGAQNPPAAPESHNPEAHKDTDVERPHKDEHHLVHEDTDSRVTSHRSRTRTRWSETRCVPSRELPMEIFLHQDLSTNWTNIWSTADRGSGGLGRPLLVACSNAPLACRQTVEKSTQAGRRVFGTTLRVSLLPHSSVKGLHQQEPPAERIKSSFDRRLEAQRAEERRRIHRQQEALRLQREREQRLRQERADKQEQRSASGSARREWKRTDDEAEAHHAEDEVQPVAVEVSAPKWSNLMPTGRDAHLANEEEEEMKVDHKVLPPQQGVVDAELDPEDDPNNQGEDEFDEAEDEQLQHRAAPAQHRDAHAGHEPAGPAVEEELVMAGNPDQQEDPVDEQYQEDLEDEAQEDVAGGQKRDAEEEDPYNEENLDQEGQKKPQDGQAVRVNKGTNRRAEM</sequence>
<reference evidence="3" key="2">
    <citation type="submission" date="2025-08" db="UniProtKB">
        <authorList>
            <consortium name="Ensembl"/>
        </authorList>
    </citation>
    <scope>IDENTIFICATION</scope>
</reference>
<name>H3C557_TETNG</name>
<feature type="transmembrane region" description="Helical" evidence="2">
    <location>
        <begin position="12"/>
        <end position="30"/>
    </location>
</feature>
<accession>H3C557</accession>
<reference evidence="4" key="1">
    <citation type="journal article" date="2004" name="Nature">
        <title>Genome duplication in the teleost fish Tetraodon nigroviridis reveals the early vertebrate proto-karyotype.</title>
        <authorList>
            <person name="Jaillon O."/>
            <person name="Aury J.-M."/>
            <person name="Brunet F."/>
            <person name="Petit J.-L."/>
            <person name="Stange-Thomann N."/>
            <person name="Mauceli E."/>
            <person name="Bouneau L."/>
            <person name="Fischer C."/>
            <person name="Ozouf-Costaz C."/>
            <person name="Bernot A."/>
            <person name="Nicaud S."/>
            <person name="Jaffe D."/>
            <person name="Fisher S."/>
            <person name="Lutfalla G."/>
            <person name="Dossat C."/>
            <person name="Segurens B."/>
            <person name="Dasilva C."/>
            <person name="Salanoubat M."/>
            <person name="Levy M."/>
            <person name="Boudet N."/>
            <person name="Castellano S."/>
            <person name="Anthouard V."/>
            <person name="Jubin C."/>
            <person name="Castelli V."/>
            <person name="Katinka M."/>
            <person name="Vacherie B."/>
            <person name="Biemont C."/>
            <person name="Skalli Z."/>
            <person name="Cattolico L."/>
            <person name="Poulain J."/>
            <person name="De Berardinis V."/>
            <person name="Cruaud C."/>
            <person name="Duprat S."/>
            <person name="Brottier P."/>
            <person name="Coutanceau J.-P."/>
            <person name="Gouzy J."/>
            <person name="Parra G."/>
            <person name="Lardier G."/>
            <person name="Chapple C."/>
            <person name="McKernan K.J."/>
            <person name="McEwan P."/>
            <person name="Bosak S."/>
            <person name="Kellis M."/>
            <person name="Volff J.-N."/>
            <person name="Guigo R."/>
            <person name="Zody M.C."/>
            <person name="Mesirov J."/>
            <person name="Lindblad-Toh K."/>
            <person name="Birren B."/>
            <person name="Nusbaum C."/>
            <person name="Kahn D."/>
            <person name="Robinson-Rechavi M."/>
            <person name="Laudet V."/>
            <person name="Schachter V."/>
            <person name="Quetier F."/>
            <person name="Saurin W."/>
            <person name="Scarpelli C."/>
            <person name="Wincker P."/>
            <person name="Lander E.S."/>
            <person name="Weissenbach J."/>
            <person name="Roest Crollius H."/>
        </authorList>
    </citation>
    <scope>NUCLEOTIDE SEQUENCE [LARGE SCALE GENOMIC DNA]</scope>
</reference>
<evidence type="ECO:0000256" key="2">
    <source>
        <dbReference type="SAM" id="Phobius"/>
    </source>
</evidence>
<reference evidence="3" key="3">
    <citation type="submission" date="2025-09" db="UniProtKB">
        <authorList>
            <consortium name="Ensembl"/>
        </authorList>
    </citation>
    <scope>IDENTIFICATION</scope>
</reference>
<feature type="compositionally biased region" description="Basic and acidic residues" evidence="1">
    <location>
        <begin position="398"/>
        <end position="413"/>
    </location>
</feature>
<feature type="compositionally biased region" description="Basic and acidic residues" evidence="1">
    <location>
        <begin position="420"/>
        <end position="438"/>
    </location>
</feature>
<dbReference type="PANTHER" id="PTHR22909:SF24">
    <property type="entry name" value="GOLGI INTEGRAL MEMBRANE PROTEIN 4-RELATED"/>
    <property type="match status" value="1"/>
</dbReference>
<dbReference type="InterPro" id="IPR042336">
    <property type="entry name" value="GOLIM4"/>
</dbReference>
<proteinExistence type="predicted"/>
<organism evidence="3 4">
    <name type="scientific">Tetraodon nigroviridis</name>
    <name type="common">Spotted green pufferfish</name>
    <name type="synonym">Chelonodon nigroviridis</name>
    <dbReference type="NCBI Taxonomy" id="99883"/>
    <lineage>
        <taxon>Eukaryota</taxon>
        <taxon>Metazoa</taxon>
        <taxon>Chordata</taxon>
        <taxon>Craniata</taxon>
        <taxon>Vertebrata</taxon>
        <taxon>Euteleostomi</taxon>
        <taxon>Actinopterygii</taxon>
        <taxon>Neopterygii</taxon>
        <taxon>Teleostei</taxon>
        <taxon>Neoteleostei</taxon>
        <taxon>Acanthomorphata</taxon>
        <taxon>Eupercaria</taxon>
        <taxon>Tetraodontiformes</taxon>
        <taxon>Tetradontoidea</taxon>
        <taxon>Tetraodontidae</taxon>
        <taxon>Tetraodon</taxon>
    </lineage>
</organism>
<feature type="region of interest" description="Disordered" evidence="1">
    <location>
        <begin position="213"/>
        <end position="272"/>
    </location>
</feature>